<dbReference type="RefSeq" id="WP_175207686.1">
    <property type="nucleotide sequence ID" value="NZ_CADILG010000019.1"/>
</dbReference>
<keyword evidence="4" id="KW-1185">Reference proteome</keyword>
<evidence type="ECO:0000259" key="1">
    <source>
        <dbReference type="Pfam" id="PF20103"/>
    </source>
</evidence>
<feature type="domain" description="DUF7825" evidence="2">
    <location>
        <begin position="645"/>
        <end position="800"/>
    </location>
</feature>
<evidence type="ECO:0000313" key="4">
    <source>
        <dbReference type="Proteomes" id="UP000494117"/>
    </source>
</evidence>
<dbReference type="Pfam" id="PF20103">
    <property type="entry name" value="DUF6493"/>
    <property type="match status" value="1"/>
</dbReference>
<feature type="domain" description="DUF6493" evidence="1">
    <location>
        <begin position="175"/>
        <end position="317"/>
    </location>
</feature>
<evidence type="ECO:0008006" key="5">
    <source>
        <dbReference type="Google" id="ProtNLM"/>
    </source>
</evidence>
<name>A0A6S7D187_9BURK</name>
<dbReference type="InterPro" id="IPR045472">
    <property type="entry name" value="DUF6493"/>
</dbReference>
<dbReference type="EMBL" id="CADILG010000019">
    <property type="protein sequence ID" value="CAB3873415.1"/>
    <property type="molecule type" value="Genomic_DNA"/>
</dbReference>
<reference evidence="3 4" key="1">
    <citation type="submission" date="2020-04" db="EMBL/GenBank/DDBJ databases">
        <authorList>
            <person name="De Canck E."/>
        </authorList>
    </citation>
    <scope>NUCLEOTIDE SEQUENCE [LARGE SCALE GENOMIC DNA]</scope>
    <source>
        <strain evidence="3 4">LMG 26858</strain>
    </source>
</reference>
<proteinExistence type="predicted"/>
<gene>
    <name evidence="3" type="ORF">LMG26858_02848</name>
</gene>
<dbReference type="AlphaFoldDB" id="A0A6S7D187"/>
<evidence type="ECO:0000313" key="3">
    <source>
        <dbReference type="EMBL" id="CAB3873415.1"/>
    </source>
</evidence>
<dbReference type="InterPro" id="IPR056727">
    <property type="entry name" value="DUF7825"/>
</dbReference>
<dbReference type="Proteomes" id="UP000494117">
    <property type="component" value="Unassembled WGS sequence"/>
</dbReference>
<evidence type="ECO:0000259" key="2">
    <source>
        <dbReference type="Pfam" id="PF25149"/>
    </source>
</evidence>
<sequence>MTLSLTERRAALREAASGGDVADIAPFARALEGASEEDRATLAKALPPSRLFSAEGPTPRACFVLAALGKPKLAADTLAPADMERKREYGARHGEMTPAVVDAAAGRDAPWRAAFVELLAEQHWWAEHLAWPVCHALVRLDGDAPLSVAYLRCFVQQVSAIGADGQLDADHGRLMAAHLQAHPDWVEREFWALFRVEGMGADYHLIERIGPAWDAAVLTLCQDSHAFRDRLLAESREALLRDFSAKTIAWYLRMHRLADPAAHEVAAGQHTYFAVLGTAPSTAVGLAQDMLKRAVGQLDVDAMIEAGAAVLTRSEKKLVKAQLGLLAALKTDAGQRERISRIVGDALEGMSLDLVPLARKLMVDSDETQATDAGGEARAKADGEVRTIKMPGPRREPLPDLSDQAPAIVGDEELHALIGAQLEGSGHGADLPRIFDYLASRPRMPMPEALQHRAAEIIESVWDERNASPRRLLAAALLGRDDVGFQGYARYVVARADKPDPVGVALQEQTYTSSSYDAETGGWKVHETWTSRSGYQYLPTRAPLALLAGAFRDLRSSRAQGQPFSPPAPVPGQRFVWERVLAEPGEGTFSRDLAVLGEGPKPFWMATDAGGAVGASIPPTLDVAGVPAEFTFRAQEARELDCYDQVVQWTAWLLRSNPDTLAAHFHPMLCAAVQVINVRGLGPLLAALGASRLAPGGPVYSALALAASAKMTEQRAQAAEAIARLADSGLLDPAPFAAQIAAHLAQGYALAGRLAQTLADAASISALAGCRALQTLEALLPQLFDAEGKPLAQAGKLIELAARLSNDYGMPIALPATLAARRKGASVLAVTLRSLEAVVPRATPLAETAAAAAQRTHEE</sequence>
<protein>
    <recommendedName>
        <fullName evidence="5">DUF4132 domain-containing protein</fullName>
    </recommendedName>
</protein>
<dbReference type="Pfam" id="PF25149">
    <property type="entry name" value="DUF7825"/>
    <property type="match status" value="1"/>
</dbReference>
<accession>A0A6S7D187</accession>
<organism evidence="3 4">
    <name type="scientific">Achromobacter anxifer</name>
    <dbReference type="NCBI Taxonomy" id="1287737"/>
    <lineage>
        <taxon>Bacteria</taxon>
        <taxon>Pseudomonadati</taxon>
        <taxon>Pseudomonadota</taxon>
        <taxon>Betaproteobacteria</taxon>
        <taxon>Burkholderiales</taxon>
        <taxon>Alcaligenaceae</taxon>
        <taxon>Achromobacter</taxon>
    </lineage>
</organism>